<evidence type="ECO:0000259" key="12">
    <source>
        <dbReference type="PROSITE" id="PS51072"/>
    </source>
</evidence>
<evidence type="ECO:0000256" key="11">
    <source>
        <dbReference type="SAM" id="MobiDB-lite"/>
    </source>
</evidence>
<dbReference type="InterPro" id="IPR036168">
    <property type="entry name" value="AP2_Mu_C_sf"/>
</dbReference>
<dbReference type="InterPro" id="IPR001392">
    <property type="entry name" value="Clathrin_mu"/>
</dbReference>
<evidence type="ECO:0000256" key="10">
    <source>
        <dbReference type="ARBA" id="ARBA00057121"/>
    </source>
</evidence>
<dbReference type="Proteomes" id="UP000010552">
    <property type="component" value="Unassembled WGS sequence"/>
</dbReference>
<evidence type="ECO:0000256" key="1">
    <source>
        <dbReference type="ARBA" id="ARBA00004145"/>
    </source>
</evidence>
<dbReference type="FunFam" id="2.60.40.1170:FF:000002">
    <property type="entry name" value="AP-1 complex subunit mu-1 isoform 1"/>
    <property type="match status" value="1"/>
</dbReference>
<dbReference type="InParanoid" id="L5L5W4"/>
<evidence type="ECO:0000313" key="14">
    <source>
        <dbReference type="Proteomes" id="UP000010552"/>
    </source>
</evidence>
<dbReference type="GO" id="GO:0005802">
    <property type="term" value="C:trans-Golgi network"/>
    <property type="evidence" value="ECO:0007669"/>
    <property type="project" value="UniProtKB-ARBA"/>
</dbReference>
<protein>
    <submittedName>
        <fullName evidence="13">AP-1 complex subunit mu-1</fullName>
    </submittedName>
</protein>
<evidence type="ECO:0000256" key="3">
    <source>
        <dbReference type="ARBA" id="ARBA00005324"/>
    </source>
</evidence>
<comment type="subcellular location">
    <subcellularLocation>
        <location evidence="1">Cytoplasmic vesicle</location>
        <location evidence="1">Clathrin-coated vesicle membrane</location>
        <topology evidence="1">Peripheral membrane protein</topology>
        <orientation evidence="1">Cytoplasmic side</orientation>
    </subcellularLocation>
    <subcellularLocation>
        <location evidence="2">Golgi apparatus</location>
    </subcellularLocation>
</comment>
<dbReference type="SUPFAM" id="SSF49447">
    <property type="entry name" value="Second domain of Mu2 adaptin subunit (ap50) of ap2 adaptor"/>
    <property type="match status" value="1"/>
</dbReference>
<evidence type="ECO:0000313" key="13">
    <source>
        <dbReference type="EMBL" id="ELK19124.1"/>
    </source>
</evidence>
<dbReference type="AlphaFoldDB" id="L5L5W4"/>
<evidence type="ECO:0000256" key="4">
    <source>
        <dbReference type="ARBA" id="ARBA00022448"/>
    </source>
</evidence>
<evidence type="ECO:0000256" key="7">
    <source>
        <dbReference type="ARBA" id="ARBA00023034"/>
    </source>
</evidence>
<dbReference type="Gene3D" id="3.30.450.60">
    <property type="match status" value="1"/>
</dbReference>
<dbReference type="CDD" id="cd09258">
    <property type="entry name" value="AP-1_Mu1A_Cterm"/>
    <property type="match status" value="1"/>
</dbReference>
<dbReference type="InterPro" id="IPR011012">
    <property type="entry name" value="Longin-like_dom_sf"/>
</dbReference>
<dbReference type="eggNOG" id="KOG0937">
    <property type="taxonomic scope" value="Eukaryota"/>
</dbReference>
<dbReference type="CDD" id="cd14835">
    <property type="entry name" value="AP1_Mu_N"/>
    <property type="match status" value="1"/>
</dbReference>
<keyword evidence="4" id="KW-0813">Transport</keyword>
<dbReference type="EMBL" id="KB030270">
    <property type="protein sequence ID" value="ELK19124.1"/>
    <property type="molecule type" value="Genomic_DNA"/>
</dbReference>
<gene>
    <name evidence="13" type="ORF">PAL_GLEAN10006610</name>
</gene>
<dbReference type="PROSITE" id="PS51072">
    <property type="entry name" value="MHD"/>
    <property type="match status" value="1"/>
</dbReference>
<dbReference type="Gene3D" id="2.60.40.1170">
    <property type="entry name" value="Mu homology domain, subdomain B"/>
    <property type="match status" value="2"/>
</dbReference>
<dbReference type="Pfam" id="PF01217">
    <property type="entry name" value="Clat_adaptor_s"/>
    <property type="match status" value="1"/>
</dbReference>
<sequence length="527" mass="59640">MFPPVVQNPPETGDILSAVAPLGRLPFSLMAKSHIQGFSVHEPAVGVCEHDVLLFRPDITVRARLRGPEVEANRRGACPAFPNARQSPPSPLPPRPLPGLPAAAMSASAVYVLDLKGKVLICRNYRGDVDMSEVEHFMPILMEKEEEGMLSPILAHGGVRFMWIKHNNLYLVATSKKNACVSLVFSFLYKVVQVFSEYFKELEEESIRDNFVIIYELLDELMDFGYPQTTDSKILQEYITQEGHKLETGAPRPPATVTNAVSWRSEGIKYRKNEVFLDVIESVNLLVSANGNVLRSEIVGSIKMRVFLSGMPELRLGLNDKVLFDNTGRGKSKSVELEDVKFHQCVRLSRFENDRTISFIPPDGEFELMSYRLNTHVKPLIWIESVIEKHSHSRIEYMIKAKSQFKRRSTANNVEIHIPVPNDADSPKFKTTVGSVKWVPENSEIVWSIKSFPGGKEYLMRAHFGLPSVEAEDKEGKPPISVKFEIPYFTTSGIQVRYLKIIEKSGYQALPWVRYITQNGDYQLRTQ</sequence>
<dbReference type="PROSITE" id="PS00990">
    <property type="entry name" value="CLAT_ADAPTOR_M_1"/>
    <property type="match status" value="1"/>
</dbReference>
<dbReference type="GO" id="GO:0016192">
    <property type="term" value="P:vesicle-mediated transport"/>
    <property type="evidence" value="ECO:0007669"/>
    <property type="project" value="InterPro"/>
</dbReference>
<evidence type="ECO:0000256" key="5">
    <source>
        <dbReference type="ARBA" id="ARBA00022553"/>
    </source>
</evidence>
<dbReference type="FunCoup" id="L5L5W4">
    <property type="interactions" value="3145"/>
</dbReference>
<dbReference type="SUPFAM" id="SSF64356">
    <property type="entry name" value="SNARE-like"/>
    <property type="match status" value="1"/>
</dbReference>
<dbReference type="GO" id="GO:0030131">
    <property type="term" value="C:clathrin adaptor complex"/>
    <property type="evidence" value="ECO:0007669"/>
    <property type="project" value="InterPro"/>
</dbReference>
<comment type="similarity">
    <text evidence="3">Belongs to the adaptor complexes medium subunit family.</text>
</comment>
<dbReference type="GO" id="GO:0006886">
    <property type="term" value="P:intracellular protein transport"/>
    <property type="evidence" value="ECO:0007669"/>
    <property type="project" value="InterPro"/>
</dbReference>
<dbReference type="STRING" id="9402.L5L5W4"/>
<dbReference type="InterPro" id="IPR018240">
    <property type="entry name" value="Clathrin_mu_CS"/>
</dbReference>
<evidence type="ECO:0000256" key="8">
    <source>
        <dbReference type="ARBA" id="ARBA00023136"/>
    </source>
</evidence>
<dbReference type="Pfam" id="PF00928">
    <property type="entry name" value="Adap_comp_sub"/>
    <property type="match status" value="1"/>
</dbReference>
<dbReference type="InterPro" id="IPR022775">
    <property type="entry name" value="AP_mu_sigma_su"/>
</dbReference>
<keyword evidence="8" id="KW-0472">Membrane</keyword>
<feature type="domain" description="MHD" evidence="12">
    <location>
        <begin position="272"/>
        <end position="525"/>
    </location>
</feature>
<evidence type="ECO:0000256" key="6">
    <source>
        <dbReference type="ARBA" id="ARBA00022927"/>
    </source>
</evidence>
<dbReference type="InterPro" id="IPR028565">
    <property type="entry name" value="MHD"/>
</dbReference>
<keyword evidence="14" id="KW-1185">Reference proteome</keyword>
<name>L5L5W4_PTEAL</name>
<comment type="function">
    <text evidence="10">Subunit of clathrin-associated adaptor protein complex 1 that plays a role in protein sorting in the trans-Golgi network (TGN) and endosomes. The AP complexes mediate the recruitment of clathrin to membranes and the recognition of sorting signals within the cytosolic tails of transmembrane cargo molecules.</text>
</comment>
<dbReference type="InterPro" id="IPR050431">
    <property type="entry name" value="Adaptor_comp_med_subunit"/>
</dbReference>
<dbReference type="FunFam" id="3.30.450.60:FF:000006">
    <property type="entry name" value="AP-1 complex subunit mu-1 isoform 1"/>
    <property type="match status" value="1"/>
</dbReference>
<dbReference type="GO" id="GO:0030665">
    <property type="term" value="C:clathrin-coated vesicle membrane"/>
    <property type="evidence" value="ECO:0007669"/>
    <property type="project" value="UniProtKB-SubCell"/>
</dbReference>
<feature type="region of interest" description="Disordered" evidence="11">
    <location>
        <begin position="76"/>
        <end position="95"/>
    </location>
</feature>
<keyword evidence="5" id="KW-0597">Phosphoprotein</keyword>
<dbReference type="PRINTS" id="PR00314">
    <property type="entry name" value="CLATHRINADPT"/>
</dbReference>
<reference evidence="14" key="1">
    <citation type="journal article" date="2013" name="Science">
        <title>Comparative analysis of bat genomes provides insight into the evolution of flight and immunity.</title>
        <authorList>
            <person name="Zhang G."/>
            <person name="Cowled C."/>
            <person name="Shi Z."/>
            <person name="Huang Z."/>
            <person name="Bishop-Lilly K.A."/>
            <person name="Fang X."/>
            <person name="Wynne J.W."/>
            <person name="Xiong Z."/>
            <person name="Baker M.L."/>
            <person name="Zhao W."/>
            <person name="Tachedjian M."/>
            <person name="Zhu Y."/>
            <person name="Zhou P."/>
            <person name="Jiang X."/>
            <person name="Ng J."/>
            <person name="Yang L."/>
            <person name="Wu L."/>
            <person name="Xiao J."/>
            <person name="Feng Y."/>
            <person name="Chen Y."/>
            <person name="Sun X."/>
            <person name="Zhang Y."/>
            <person name="Marsh G.A."/>
            <person name="Crameri G."/>
            <person name="Broder C.C."/>
            <person name="Frey K.G."/>
            <person name="Wang L.F."/>
            <person name="Wang J."/>
        </authorList>
    </citation>
    <scope>NUCLEOTIDE SEQUENCE [LARGE SCALE GENOMIC DNA]</scope>
</reference>
<proteinExistence type="inferred from homology"/>
<evidence type="ECO:0000256" key="2">
    <source>
        <dbReference type="ARBA" id="ARBA00004555"/>
    </source>
</evidence>
<dbReference type="PROSITE" id="PS00991">
    <property type="entry name" value="CLAT_ADAPTOR_M_2"/>
    <property type="match status" value="1"/>
</dbReference>
<evidence type="ECO:0000256" key="9">
    <source>
        <dbReference type="ARBA" id="ARBA00023329"/>
    </source>
</evidence>
<accession>L5L5W4</accession>
<keyword evidence="6" id="KW-0653">Protein transport</keyword>
<dbReference type="PANTHER" id="PTHR10529">
    <property type="entry name" value="AP COMPLEX SUBUNIT MU"/>
    <property type="match status" value="1"/>
</dbReference>
<keyword evidence="9" id="KW-0968">Cytoplasmic vesicle</keyword>
<organism evidence="13 14">
    <name type="scientific">Pteropus alecto</name>
    <name type="common">Black flying fox</name>
    <dbReference type="NCBI Taxonomy" id="9402"/>
    <lineage>
        <taxon>Eukaryota</taxon>
        <taxon>Metazoa</taxon>
        <taxon>Chordata</taxon>
        <taxon>Craniata</taxon>
        <taxon>Vertebrata</taxon>
        <taxon>Euteleostomi</taxon>
        <taxon>Mammalia</taxon>
        <taxon>Eutheria</taxon>
        <taxon>Laurasiatheria</taxon>
        <taxon>Chiroptera</taxon>
        <taxon>Yinpterochiroptera</taxon>
        <taxon>Pteropodoidea</taxon>
        <taxon>Pteropodidae</taxon>
        <taxon>Pteropodinae</taxon>
        <taxon>Pteropus</taxon>
    </lineage>
</organism>
<keyword evidence="7" id="KW-0333">Golgi apparatus</keyword>